<dbReference type="Gene3D" id="3.30.70.1430">
    <property type="entry name" value="Multidrug efflux transporter AcrB pore domain"/>
    <property type="match status" value="2"/>
</dbReference>
<accession>A0ABT6FAL4</accession>
<feature type="transmembrane region" description="Helical" evidence="2">
    <location>
        <begin position="916"/>
        <end position="936"/>
    </location>
</feature>
<feature type="transmembrane region" description="Helical" evidence="2">
    <location>
        <begin position="890"/>
        <end position="910"/>
    </location>
</feature>
<dbReference type="Gene3D" id="3.30.70.1320">
    <property type="entry name" value="Multidrug efflux transporter AcrB pore domain like"/>
    <property type="match status" value="1"/>
</dbReference>
<proteinExistence type="predicted"/>
<evidence type="ECO:0000313" key="3">
    <source>
        <dbReference type="EMBL" id="MDG3004620.1"/>
    </source>
</evidence>
<dbReference type="Gene3D" id="3.30.70.1440">
    <property type="entry name" value="Multidrug efflux transporter AcrB pore domain"/>
    <property type="match status" value="1"/>
</dbReference>
<keyword evidence="4" id="KW-1185">Reference proteome</keyword>
<feature type="transmembrane region" description="Helical" evidence="2">
    <location>
        <begin position="423"/>
        <end position="449"/>
    </location>
</feature>
<protein>
    <submittedName>
        <fullName evidence="3">Efflux RND transporter permease subunit</fullName>
    </submittedName>
</protein>
<evidence type="ECO:0000256" key="2">
    <source>
        <dbReference type="SAM" id="Phobius"/>
    </source>
</evidence>
<dbReference type="EMBL" id="JARRAG010000002">
    <property type="protein sequence ID" value="MDG3004620.1"/>
    <property type="molecule type" value="Genomic_DNA"/>
</dbReference>
<organism evidence="3 4">
    <name type="scientific">Paludisphaera mucosa</name>
    <dbReference type="NCBI Taxonomy" id="3030827"/>
    <lineage>
        <taxon>Bacteria</taxon>
        <taxon>Pseudomonadati</taxon>
        <taxon>Planctomycetota</taxon>
        <taxon>Planctomycetia</taxon>
        <taxon>Isosphaerales</taxon>
        <taxon>Isosphaeraceae</taxon>
        <taxon>Paludisphaera</taxon>
    </lineage>
</organism>
<feature type="compositionally biased region" description="Basic and acidic residues" evidence="1">
    <location>
        <begin position="1081"/>
        <end position="1103"/>
    </location>
</feature>
<feature type="transmembrane region" description="Helical" evidence="2">
    <location>
        <begin position="991"/>
        <end position="1011"/>
    </location>
</feature>
<dbReference type="Gene3D" id="3.30.2090.10">
    <property type="entry name" value="Multidrug efflux transporter AcrB TolC docking domain, DN and DC subdomains"/>
    <property type="match status" value="2"/>
</dbReference>
<dbReference type="InterPro" id="IPR027463">
    <property type="entry name" value="AcrB_DN_DC_subdom"/>
</dbReference>
<keyword evidence="2" id="KW-0812">Transmembrane</keyword>
<feature type="transmembrane region" description="Helical" evidence="2">
    <location>
        <begin position="358"/>
        <end position="378"/>
    </location>
</feature>
<keyword evidence="2" id="KW-0472">Membrane</keyword>
<reference evidence="3 4" key="1">
    <citation type="submission" date="2023-03" db="EMBL/GenBank/DDBJ databases">
        <title>Paludisphaera mucosa sp. nov. a novel planctomycete from northern fen.</title>
        <authorList>
            <person name="Ivanova A."/>
        </authorList>
    </citation>
    <scope>NUCLEOTIDE SEQUENCE [LARGE SCALE GENOMIC DNA]</scope>
    <source>
        <strain evidence="3 4">Pla2</strain>
    </source>
</reference>
<evidence type="ECO:0000313" key="4">
    <source>
        <dbReference type="Proteomes" id="UP001216907"/>
    </source>
</evidence>
<gene>
    <name evidence="3" type="ORF">PZE19_12605</name>
</gene>
<keyword evidence="2" id="KW-1133">Transmembrane helix</keyword>
<dbReference type="SUPFAM" id="SSF82693">
    <property type="entry name" value="Multidrug efflux transporter AcrB pore domain, PN1, PN2, PC1 and PC2 subdomains"/>
    <property type="match status" value="2"/>
</dbReference>
<dbReference type="PANTHER" id="PTHR32063:SF8">
    <property type="entry name" value="CATION EFFLUX PROTEIN"/>
    <property type="match status" value="1"/>
</dbReference>
<dbReference type="InterPro" id="IPR001036">
    <property type="entry name" value="Acrflvin-R"/>
</dbReference>
<feature type="transmembrane region" description="Helical" evidence="2">
    <location>
        <begin position="1023"/>
        <end position="1047"/>
    </location>
</feature>
<dbReference type="PANTHER" id="PTHR32063">
    <property type="match status" value="1"/>
</dbReference>
<feature type="region of interest" description="Disordered" evidence="1">
    <location>
        <begin position="1141"/>
        <end position="1174"/>
    </location>
</feature>
<feature type="transmembrane region" description="Helical" evidence="2">
    <location>
        <begin position="948"/>
        <end position="971"/>
    </location>
</feature>
<feature type="compositionally biased region" description="Gly residues" evidence="1">
    <location>
        <begin position="1154"/>
        <end position="1174"/>
    </location>
</feature>
<dbReference type="RefSeq" id="WP_277860975.1">
    <property type="nucleotide sequence ID" value="NZ_JARRAG010000002.1"/>
</dbReference>
<dbReference type="SUPFAM" id="SSF82866">
    <property type="entry name" value="Multidrug efflux transporter AcrB transmembrane domain"/>
    <property type="match status" value="2"/>
</dbReference>
<dbReference type="SUPFAM" id="SSF82714">
    <property type="entry name" value="Multidrug efflux transporter AcrB TolC docking domain, DN and DC subdomains"/>
    <property type="match status" value="2"/>
</dbReference>
<feature type="region of interest" description="Disordered" evidence="1">
    <location>
        <begin position="1079"/>
        <end position="1103"/>
    </location>
</feature>
<name>A0ABT6FAL4_9BACT</name>
<dbReference type="PRINTS" id="PR00702">
    <property type="entry name" value="ACRIFLAVINRP"/>
</dbReference>
<feature type="transmembrane region" description="Helical" evidence="2">
    <location>
        <begin position="461"/>
        <end position="488"/>
    </location>
</feature>
<dbReference type="Pfam" id="PF00873">
    <property type="entry name" value="ACR_tran"/>
    <property type="match status" value="1"/>
</dbReference>
<evidence type="ECO:0000256" key="1">
    <source>
        <dbReference type="SAM" id="MobiDB-lite"/>
    </source>
</evidence>
<dbReference type="Gene3D" id="1.20.1640.10">
    <property type="entry name" value="Multidrug efflux transporter AcrB transmembrane domain"/>
    <property type="match status" value="2"/>
</dbReference>
<comment type="caution">
    <text evidence="3">The sequence shown here is derived from an EMBL/GenBank/DDBJ whole genome shotgun (WGS) entry which is preliminary data.</text>
</comment>
<sequence length="1174" mass="127034">MNPIVFAMRRPVTTLMLVVALISSGVLAYSRMRVDIFPSLNTPKIYVFLDYVGMSPDQMEGFIVNQLELFFQYVDGVEDINTRNIQQVSLCELSFYPGTDMGQAMAQVVAMSSRAMSWMPKGTLPPMIMRMDAGSVPVGYLVFESEKTSLGAMGDLAQNIIRPLVQKYVPGTVAISPFGPNMRSIVVNVDPQKLLAYNLTPQQLVDAVAQGNTVAPAGNIYIKDSMPVVANNATVTDIRRLGDIPVKLGLNVYLRDVATISDDTDITYGYALVNGRKSVYLPIIKKDTGSTLTVVADVHKAMPLFRDAVPKDVTVGFEFDESPTVVAAVRSVATEGLIGAVLTGLMIMLFLRDLRSVIVVVSNIPLALLGSLFGLWLTGNTINIMSLGGLALAIGILVDEATVEVENVHAQMKRTHNVASAVLHGNLITAVPRLLALLCILSVFIPAFIMGDPLRSLFMPLTLGVGFAMISSYLLSSTFVPIMCVNLLRHKGGGDEKPGLFDKLLTAYRAVVSRFVGVRWLVVPAYLAACIAVLGTVGLEVGTELFPQIDSGEFVLRFRPPPGSNFELTREMAVKCLEVIEEEAGPKNIQISMGFVGQVAPNFGIDNMVLFMRGPDDGQLRVALTESSGIKLAPFRERLRKVLPEKVVPWLEARLEQGGLAKDEAKRQAALSIFGFEPGDIVTNVMSFGSPMPIAVRVVGTDLKEVRRYAEKISAEMKKIPFLRDVQFQQMLDYPSVEVDIDREKAGLSGAKVEDVVHALVMATASTRFTNLNYWIDAATGFDYLVQLQIPPKRLDKPEDVETLPLDSVNPLVNLMVRDVAKVHRGVRPGEVDRDMSQRYLTLVANVEGEDMGRASKQVSKAIEAAGEPPRGVRVETMGQLPPMLEMFKALGTGLGVAVFVIFVLLTAYFQSPRTALISVSAVPGVLAGIATILFVTNTSLNIESFMGSIMCLGVSVSNSVMLVTFMNEYWKGGAPAPEAAVKGAADRLRPILMTACAMSVGMVPMALALERGSQMQAPLGRAVIGGLVMSTFATLLVVPSVFAMVMGRKTAKSPSIYPDDPESAYYDPDVFVDVAGHGRAVPDHRGDEGDGDETRGAESRHEQDALVFLRKILDESRAKRHDMVTHYTIDDLRDALGFTRTDQASDSDLDGGDAAGPGGPGRGPEDPFGGGSR</sequence>
<dbReference type="Proteomes" id="UP001216907">
    <property type="component" value="Unassembled WGS sequence"/>
</dbReference>